<dbReference type="SUPFAM" id="SSF50447">
    <property type="entry name" value="Translation proteins"/>
    <property type="match status" value="1"/>
</dbReference>
<keyword evidence="8 10" id="KW-0687">Ribonucleoprotein</keyword>
<comment type="function">
    <text evidence="1">One of the primary rRNA binding proteins, it binds directly near the 3'-end of the 23S rRNA, where it nucleates assembly of the 50S subunit.</text>
</comment>
<gene>
    <name evidence="12" type="ORF">SEMRO_261_G101740.1</name>
</gene>
<name>A0A9N8H9N1_9STRA</name>
<dbReference type="EMBL" id="CAICTM010000260">
    <property type="protein sequence ID" value="CAB9506276.1"/>
    <property type="molecule type" value="Genomic_DNA"/>
</dbReference>
<dbReference type="PANTHER" id="PTHR11229:SF8">
    <property type="entry name" value="LARGE RIBOSOMAL SUBUNIT PROTEIN UL3M"/>
    <property type="match status" value="1"/>
</dbReference>
<accession>A0A9N8H9N1</accession>
<feature type="region of interest" description="Disordered" evidence="11">
    <location>
        <begin position="404"/>
        <end position="423"/>
    </location>
</feature>
<evidence type="ECO:0000256" key="11">
    <source>
        <dbReference type="SAM" id="MobiDB-lite"/>
    </source>
</evidence>
<comment type="subcellular location">
    <subcellularLocation>
        <location evidence="2">Mitochondrion</location>
    </subcellularLocation>
    <subcellularLocation>
        <location evidence="3">Plastid</location>
        <location evidence="3">Chloroplast</location>
    </subcellularLocation>
</comment>
<dbReference type="PANTHER" id="PTHR11229">
    <property type="entry name" value="50S RIBOSOMAL PROTEIN L3"/>
    <property type="match status" value="1"/>
</dbReference>
<dbReference type="InterPro" id="IPR009000">
    <property type="entry name" value="Transl_B-barrel_sf"/>
</dbReference>
<proteinExistence type="inferred from homology"/>
<dbReference type="AlphaFoldDB" id="A0A9N8H9N1"/>
<keyword evidence="13" id="KW-1185">Reference proteome</keyword>
<evidence type="ECO:0000256" key="7">
    <source>
        <dbReference type="ARBA" id="ARBA00023128"/>
    </source>
</evidence>
<evidence type="ECO:0000256" key="1">
    <source>
        <dbReference type="ARBA" id="ARBA00002570"/>
    </source>
</evidence>
<dbReference type="OrthoDB" id="274683at2759"/>
<dbReference type="InterPro" id="IPR019926">
    <property type="entry name" value="Ribosomal_uL3_CS"/>
</dbReference>
<dbReference type="GO" id="GO:0009507">
    <property type="term" value="C:chloroplast"/>
    <property type="evidence" value="ECO:0007669"/>
    <property type="project" value="UniProtKB-SubCell"/>
</dbReference>
<evidence type="ECO:0000256" key="5">
    <source>
        <dbReference type="ARBA" id="ARBA00022946"/>
    </source>
</evidence>
<dbReference type="InterPro" id="IPR000597">
    <property type="entry name" value="Ribosomal_uL3"/>
</dbReference>
<feature type="region of interest" description="Disordered" evidence="11">
    <location>
        <begin position="278"/>
        <end position="298"/>
    </location>
</feature>
<dbReference type="GO" id="GO:0006412">
    <property type="term" value="P:translation"/>
    <property type="evidence" value="ECO:0007669"/>
    <property type="project" value="InterPro"/>
</dbReference>
<dbReference type="Gene3D" id="2.40.30.10">
    <property type="entry name" value="Translation factors"/>
    <property type="match status" value="2"/>
</dbReference>
<evidence type="ECO:0000256" key="9">
    <source>
        <dbReference type="ARBA" id="ARBA00035209"/>
    </source>
</evidence>
<protein>
    <recommendedName>
        <fullName evidence="9">Large ribosomal subunit protein uL3m</fullName>
    </recommendedName>
</protein>
<evidence type="ECO:0000256" key="6">
    <source>
        <dbReference type="ARBA" id="ARBA00022980"/>
    </source>
</evidence>
<keyword evidence="6 10" id="KW-0689">Ribosomal protein</keyword>
<dbReference type="NCBIfam" id="TIGR03625">
    <property type="entry name" value="L3_bact"/>
    <property type="match status" value="1"/>
</dbReference>
<evidence type="ECO:0000313" key="12">
    <source>
        <dbReference type="EMBL" id="CAB9506276.1"/>
    </source>
</evidence>
<comment type="caution">
    <text evidence="12">The sequence shown here is derived from an EMBL/GenBank/DDBJ whole genome shotgun (WGS) entry which is preliminary data.</text>
</comment>
<evidence type="ECO:0000313" key="13">
    <source>
        <dbReference type="Proteomes" id="UP001153069"/>
    </source>
</evidence>
<dbReference type="GO" id="GO:0005762">
    <property type="term" value="C:mitochondrial large ribosomal subunit"/>
    <property type="evidence" value="ECO:0007669"/>
    <property type="project" value="TreeGrafter"/>
</dbReference>
<evidence type="ECO:0000256" key="10">
    <source>
        <dbReference type="RuleBase" id="RU003905"/>
    </source>
</evidence>
<evidence type="ECO:0000256" key="2">
    <source>
        <dbReference type="ARBA" id="ARBA00004173"/>
    </source>
</evidence>
<evidence type="ECO:0000256" key="3">
    <source>
        <dbReference type="ARBA" id="ARBA00004229"/>
    </source>
</evidence>
<comment type="similarity">
    <text evidence="4 10">Belongs to the universal ribosomal protein uL3 family.</text>
</comment>
<sequence>MMSSRAIIAATAHVKSLRLVTRGQQRQQFLLTVSSQQPLLRSYSTTFACLKKRKDDDDDDDEIITMNTEMSEEEARQLIDDELAKMEKEHADKFAVAPEDWKPGMRKRKLVVGRNLEDFEREIFPDRFAAKWTLRDKRCGALAIKVGMLPVWDPVWGERHACTLLYVDNNVVLGHKTMEQNGYTAVQVAAGQRKRKNVGKSILGQYKGLLQYDPTENPPFLVREFRVTNEEHMPPLFSCIHARHFVPGQNVDISGISKGKGFQGAMKRWGFGGMPATHGTSKSHRHLGSTGACQDPGKVWKGKKMAGRMGGDRVTVQNMRVLKIDRGRNLLWIKGHVPGQKGGFVEIRDAVKKPLWNTDLVEGALDRPPLPTYEYANDTLEGTDDEIIDGSGAAGHELFMPIGNEDPFDPDYRHTVEQLPADD</sequence>
<dbReference type="Proteomes" id="UP001153069">
    <property type="component" value="Unassembled WGS sequence"/>
</dbReference>
<reference evidence="12" key="1">
    <citation type="submission" date="2020-06" db="EMBL/GenBank/DDBJ databases">
        <authorList>
            <consortium name="Plant Systems Biology data submission"/>
        </authorList>
    </citation>
    <scope>NUCLEOTIDE SEQUENCE</scope>
    <source>
        <strain evidence="12">D6</strain>
    </source>
</reference>
<dbReference type="GO" id="GO:0003735">
    <property type="term" value="F:structural constituent of ribosome"/>
    <property type="evidence" value="ECO:0007669"/>
    <property type="project" value="InterPro"/>
</dbReference>
<dbReference type="Pfam" id="PF00297">
    <property type="entry name" value="Ribosomal_L3"/>
    <property type="match status" value="1"/>
</dbReference>
<organism evidence="12 13">
    <name type="scientific">Seminavis robusta</name>
    <dbReference type="NCBI Taxonomy" id="568900"/>
    <lineage>
        <taxon>Eukaryota</taxon>
        <taxon>Sar</taxon>
        <taxon>Stramenopiles</taxon>
        <taxon>Ochrophyta</taxon>
        <taxon>Bacillariophyta</taxon>
        <taxon>Bacillariophyceae</taxon>
        <taxon>Bacillariophycidae</taxon>
        <taxon>Naviculales</taxon>
        <taxon>Naviculaceae</taxon>
        <taxon>Seminavis</taxon>
    </lineage>
</organism>
<dbReference type="InterPro" id="IPR019927">
    <property type="entry name" value="Ribosomal_uL3_bac/org-type"/>
</dbReference>
<dbReference type="FunFam" id="2.40.30.10:FF:000004">
    <property type="entry name" value="50S ribosomal protein L3"/>
    <property type="match status" value="1"/>
</dbReference>
<evidence type="ECO:0000256" key="4">
    <source>
        <dbReference type="ARBA" id="ARBA00006540"/>
    </source>
</evidence>
<evidence type="ECO:0000256" key="8">
    <source>
        <dbReference type="ARBA" id="ARBA00023274"/>
    </source>
</evidence>
<keyword evidence="5" id="KW-0809">Transit peptide</keyword>
<dbReference type="PROSITE" id="PS00474">
    <property type="entry name" value="RIBOSOMAL_L3"/>
    <property type="match status" value="1"/>
</dbReference>
<keyword evidence="7" id="KW-0496">Mitochondrion</keyword>